<dbReference type="EMBL" id="JAQQWM010000004">
    <property type="protein sequence ID" value="KAK8068635.1"/>
    <property type="molecule type" value="Genomic_DNA"/>
</dbReference>
<evidence type="ECO:0000313" key="3">
    <source>
        <dbReference type="Proteomes" id="UP001446871"/>
    </source>
</evidence>
<keyword evidence="3" id="KW-1185">Reference proteome</keyword>
<feature type="region of interest" description="Disordered" evidence="1">
    <location>
        <begin position="21"/>
        <end position="60"/>
    </location>
</feature>
<organism evidence="2 3">
    <name type="scientific">Apiospora saccharicola</name>
    <dbReference type="NCBI Taxonomy" id="335842"/>
    <lineage>
        <taxon>Eukaryota</taxon>
        <taxon>Fungi</taxon>
        <taxon>Dikarya</taxon>
        <taxon>Ascomycota</taxon>
        <taxon>Pezizomycotina</taxon>
        <taxon>Sordariomycetes</taxon>
        <taxon>Xylariomycetidae</taxon>
        <taxon>Amphisphaeriales</taxon>
        <taxon>Apiosporaceae</taxon>
        <taxon>Apiospora</taxon>
    </lineage>
</organism>
<name>A0ABR1VBP5_9PEZI</name>
<protein>
    <submittedName>
        <fullName evidence="2">Uncharacterized protein</fullName>
    </submittedName>
</protein>
<feature type="compositionally biased region" description="Low complexity" evidence="1">
    <location>
        <begin position="22"/>
        <end position="34"/>
    </location>
</feature>
<gene>
    <name evidence="2" type="ORF">PG996_007747</name>
</gene>
<evidence type="ECO:0000313" key="2">
    <source>
        <dbReference type="EMBL" id="KAK8068635.1"/>
    </source>
</evidence>
<comment type="caution">
    <text evidence="2">The sequence shown here is derived from an EMBL/GenBank/DDBJ whole genome shotgun (WGS) entry which is preliminary data.</text>
</comment>
<accession>A0ABR1VBP5</accession>
<sequence length="134" mass="14197">MLLTSNGSLQRAAKALHLVVKGNGATNNTPTNNARESNPTKADKAQTAVAPVEQTKANGWVPPQLFPPDGLYGLASAQALRRALQQVNDEPDANYPGVRLKSPFPLSSNSSIFWIALVLSHESPGIPHIPAALL</sequence>
<dbReference type="Proteomes" id="UP001446871">
    <property type="component" value="Unassembled WGS sequence"/>
</dbReference>
<evidence type="ECO:0000256" key="1">
    <source>
        <dbReference type="SAM" id="MobiDB-lite"/>
    </source>
</evidence>
<reference evidence="2 3" key="1">
    <citation type="submission" date="2023-01" db="EMBL/GenBank/DDBJ databases">
        <title>Analysis of 21 Apiospora genomes using comparative genomics revels a genus with tremendous synthesis potential of carbohydrate active enzymes and secondary metabolites.</title>
        <authorList>
            <person name="Sorensen T."/>
        </authorList>
    </citation>
    <scope>NUCLEOTIDE SEQUENCE [LARGE SCALE GENOMIC DNA]</scope>
    <source>
        <strain evidence="2 3">CBS 83171</strain>
    </source>
</reference>
<proteinExistence type="predicted"/>